<organism evidence="2 3">
    <name type="scientific">Prevotella aff. ruminicola Tc2-24</name>
    <dbReference type="NCBI Taxonomy" id="81582"/>
    <lineage>
        <taxon>Bacteria</taxon>
        <taxon>Pseudomonadati</taxon>
        <taxon>Bacteroidota</taxon>
        <taxon>Bacteroidia</taxon>
        <taxon>Bacteroidales</taxon>
        <taxon>Prevotellaceae</taxon>
        <taxon>Prevotella</taxon>
    </lineage>
</organism>
<sequence>MCKSERFFLILLVLFVAWMCLGIFPLQCYETDGNEIILGCDVMYRNGWSLPPVYSYEYRMQPLITILIVALKHLLPFLTCEQIYCVLTVVSSFVFLAGCITFARQITQASKTRILIAAILLPEMYAIAMYPNTAIPSVACFLWALILMSRQRYALSGVLMCLAILFRLDIVIVFPAILPLLIYQGKTLRQTIQTSAVYAVIVVAAALFFFWLLRADALNTYGSYQQWNHIITPIERILAIFGFYSLTYLILLPIGLCVIIAQRRWKELFLVLLPILLLHGIYASFGNASKHFLYNAPFVIIAGVRALSWLEQTLRRRPVLKWTALVLALLLMTVSLRKRSVDMPWLQSCPLQQAGMVLPLYTTQTARAEVTLGLGAGYQLLTNDEAMLASGHLFYTWYIHQFKSALGTWRAQQKAVLDSVGTSDILTFEWGTSAPVAFDQMTDESRFCVVPSMPQDYRFTISDSQRDLHFWRVILYEGVRDKQQIESYIDSLSSKMVAGDKYVVAATPTAHILDEIAQTGKLTKKADRLYQLNE</sequence>
<evidence type="ECO:0008006" key="4">
    <source>
        <dbReference type="Google" id="ProtNLM"/>
    </source>
</evidence>
<keyword evidence="1" id="KW-1133">Transmembrane helix</keyword>
<dbReference type="AlphaFoldDB" id="A0A1I0NDZ9"/>
<dbReference type="Proteomes" id="UP000199373">
    <property type="component" value="Unassembled WGS sequence"/>
</dbReference>
<feature type="transmembrane region" description="Helical" evidence="1">
    <location>
        <begin position="81"/>
        <end position="103"/>
    </location>
</feature>
<dbReference type="EMBL" id="FOIQ01000002">
    <property type="protein sequence ID" value="SEV99323.1"/>
    <property type="molecule type" value="Genomic_DNA"/>
</dbReference>
<accession>A0A1I0NDZ9</accession>
<keyword evidence="1" id="KW-0472">Membrane</keyword>
<evidence type="ECO:0000313" key="3">
    <source>
        <dbReference type="Proteomes" id="UP000199373"/>
    </source>
</evidence>
<name>A0A1I0NDZ9_9BACT</name>
<gene>
    <name evidence="2" type="ORF">SAMN04487850_1156</name>
</gene>
<evidence type="ECO:0000256" key="1">
    <source>
        <dbReference type="SAM" id="Phobius"/>
    </source>
</evidence>
<feature type="transmembrane region" description="Helical" evidence="1">
    <location>
        <begin position="319"/>
        <end position="336"/>
    </location>
</feature>
<feature type="transmembrane region" description="Helical" evidence="1">
    <location>
        <begin position="153"/>
        <end position="183"/>
    </location>
</feature>
<feature type="transmembrane region" description="Helical" evidence="1">
    <location>
        <begin position="237"/>
        <end position="261"/>
    </location>
</feature>
<reference evidence="2 3" key="1">
    <citation type="submission" date="2016-10" db="EMBL/GenBank/DDBJ databases">
        <authorList>
            <person name="de Groot N.N."/>
        </authorList>
    </citation>
    <scope>NUCLEOTIDE SEQUENCE [LARGE SCALE GENOMIC DNA]</scope>
    <source>
        <strain evidence="2 3">TC2-24</strain>
    </source>
</reference>
<feature type="transmembrane region" description="Helical" evidence="1">
    <location>
        <begin position="195"/>
        <end position="213"/>
    </location>
</feature>
<protein>
    <recommendedName>
        <fullName evidence="4">Dolichyl-phosphate-mannose-protein mannosyltransferase</fullName>
    </recommendedName>
</protein>
<feature type="transmembrane region" description="Helical" evidence="1">
    <location>
        <begin position="124"/>
        <end position="147"/>
    </location>
</feature>
<evidence type="ECO:0000313" key="2">
    <source>
        <dbReference type="EMBL" id="SEV99323.1"/>
    </source>
</evidence>
<proteinExistence type="predicted"/>
<feature type="transmembrane region" description="Helical" evidence="1">
    <location>
        <begin position="7"/>
        <end position="26"/>
    </location>
</feature>
<feature type="transmembrane region" description="Helical" evidence="1">
    <location>
        <begin position="291"/>
        <end position="307"/>
    </location>
</feature>
<feature type="transmembrane region" description="Helical" evidence="1">
    <location>
        <begin position="268"/>
        <end position="285"/>
    </location>
</feature>
<keyword evidence="1" id="KW-0812">Transmembrane</keyword>
<keyword evidence="3" id="KW-1185">Reference proteome</keyword>